<comment type="caution">
    <text evidence="2">The sequence shown here is derived from an EMBL/GenBank/DDBJ whole genome shotgun (WGS) entry which is preliminary data.</text>
</comment>
<accession>A0ABV8V863</accession>
<evidence type="ECO:0000313" key="3">
    <source>
        <dbReference type="Proteomes" id="UP001595840"/>
    </source>
</evidence>
<proteinExistence type="predicted"/>
<keyword evidence="1" id="KW-1133">Transmembrane helix</keyword>
<evidence type="ECO:0000313" key="2">
    <source>
        <dbReference type="EMBL" id="MFC4363689.1"/>
    </source>
</evidence>
<feature type="transmembrane region" description="Helical" evidence="1">
    <location>
        <begin position="6"/>
        <end position="27"/>
    </location>
</feature>
<evidence type="ECO:0000256" key="1">
    <source>
        <dbReference type="SAM" id="Phobius"/>
    </source>
</evidence>
<feature type="transmembrane region" description="Helical" evidence="1">
    <location>
        <begin position="34"/>
        <end position="52"/>
    </location>
</feature>
<evidence type="ECO:0008006" key="4">
    <source>
        <dbReference type="Google" id="ProtNLM"/>
    </source>
</evidence>
<keyword evidence="1" id="KW-0472">Membrane</keyword>
<feature type="transmembrane region" description="Helical" evidence="1">
    <location>
        <begin position="80"/>
        <end position="102"/>
    </location>
</feature>
<keyword evidence="3" id="KW-1185">Reference proteome</keyword>
<sequence>MEDPNTPFMWYTYLAGVVGLMVATWWMFRRRGELAQFMTVTVAAWLLTPVALTPELPNMAPAFFILVLDGLFTDQSVMRVVWPMAFVWVAALMLSLIARLIWQKYRAGKKNNAAATATAGRAEPSLKPIEESP</sequence>
<gene>
    <name evidence="2" type="ORF">ACFOX3_15345</name>
</gene>
<keyword evidence="1" id="KW-0812">Transmembrane</keyword>
<dbReference type="RefSeq" id="WP_290261666.1">
    <property type="nucleotide sequence ID" value="NZ_JAUFQG010000004.1"/>
</dbReference>
<protein>
    <recommendedName>
        <fullName evidence="4">MFS transporter</fullName>
    </recommendedName>
</protein>
<reference evidence="3" key="1">
    <citation type="journal article" date="2019" name="Int. J. Syst. Evol. Microbiol.">
        <title>The Global Catalogue of Microorganisms (GCM) 10K type strain sequencing project: providing services to taxonomists for standard genome sequencing and annotation.</title>
        <authorList>
            <consortium name="The Broad Institute Genomics Platform"/>
            <consortium name="The Broad Institute Genome Sequencing Center for Infectious Disease"/>
            <person name="Wu L."/>
            <person name="Ma J."/>
        </authorList>
    </citation>
    <scope>NUCLEOTIDE SEQUENCE [LARGE SCALE GENOMIC DNA]</scope>
    <source>
        <strain evidence="3">CECT 8570</strain>
    </source>
</reference>
<dbReference type="Proteomes" id="UP001595840">
    <property type="component" value="Unassembled WGS sequence"/>
</dbReference>
<organism evidence="2 3">
    <name type="scientific">Simiduia curdlanivorans</name>
    <dbReference type="NCBI Taxonomy" id="1492769"/>
    <lineage>
        <taxon>Bacteria</taxon>
        <taxon>Pseudomonadati</taxon>
        <taxon>Pseudomonadota</taxon>
        <taxon>Gammaproteobacteria</taxon>
        <taxon>Cellvibrionales</taxon>
        <taxon>Cellvibrionaceae</taxon>
        <taxon>Simiduia</taxon>
    </lineage>
</organism>
<dbReference type="EMBL" id="JBHSCX010000020">
    <property type="protein sequence ID" value="MFC4363689.1"/>
    <property type="molecule type" value="Genomic_DNA"/>
</dbReference>
<name>A0ABV8V863_9GAMM</name>